<keyword evidence="3" id="KW-1185">Reference proteome</keyword>
<evidence type="ECO:0000256" key="1">
    <source>
        <dbReference type="SAM" id="SignalP"/>
    </source>
</evidence>
<dbReference type="Proteomes" id="UP001218170">
    <property type="component" value="Unassembled WGS sequence"/>
</dbReference>
<sequence>MKKIVKATIAAAAGATLLLGGAGTFATWNASATTQGTSISSGNLVVEDSGAAGVWTANGSSTPISLAGYTIAPGDTLTYTKTMSIAAEGDNISATLGLTPASIAAADATDANDQALASYLSANAVLTATGTGITGAGPTFTVTPGAAGIAQDVTVSVTITFPYGDTAGGNNAAMSGMVNLSDLTVTLTQKTA</sequence>
<keyword evidence="1" id="KW-0732">Signal</keyword>
<gene>
    <name evidence="2" type="ORF">PUW80_00985</name>
</gene>
<dbReference type="EMBL" id="JAQZCI010000001">
    <property type="protein sequence ID" value="MDD7960917.1"/>
    <property type="molecule type" value="Genomic_DNA"/>
</dbReference>
<dbReference type="NCBIfam" id="TIGR04088">
    <property type="entry name" value="cognate_SipW"/>
    <property type="match status" value="1"/>
</dbReference>
<dbReference type="RefSeq" id="WP_274220737.1">
    <property type="nucleotide sequence ID" value="NZ_JAQZCG020000011.1"/>
</dbReference>
<name>A0ABT5SFM8_9MICO</name>
<dbReference type="InterPro" id="IPR024006">
    <property type="entry name" value="Alt_signal_exp_actinobact"/>
</dbReference>
<reference evidence="2 3" key="1">
    <citation type="submission" date="2023-02" db="EMBL/GenBank/DDBJ databases">
        <title>Study of novel species of the Microbacterium genus.</title>
        <authorList>
            <person name="Arroyo-Herrera I."/>
            <person name="Roman-Ponce B."/>
            <person name="Vasquez-Murrieta M.S."/>
        </authorList>
    </citation>
    <scope>NUCLEOTIDE SEQUENCE [LARGE SCALE GENOMIC DNA]</scope>
    <source>
        <strain evidence="2 3">NE1TT3</strain>
    </source>
</reference>
<evidence type="ECO:0000313" key="2">
    <source>
        <dbReference type="EMBL" id="MDD7960917.1"/>
    </source>
</evidence>
<proteinExistence type="predicted"/>
<feature type="signal peptide" evidence="1">
    <location>
        <begin position="1"/>
        <end position="26"/>
    </location>
</feature>
<evidence type="ECO:0000313" key="3">
    <source>
        <dbReference type="Proteomes" id="UP001218170"/>
    </source>
</evidence>
<dbReference type="NCBIfam" id="TIGR04089">
    <property type="entry name" value="exp_by_SipW_III"/>
    <property type="match status" value="1"/>
</dbReference>
<protein>
    <submittedName>
        <fullName evidence="2">Alternate-type signal peptide domain-containing protein</fullName>
    </submittedName>
</protein>
<feature type="chain" id="PRO_5045093399" evidence="1">
    <location>
        <begin position="27"/>
        <end position="192"/>
    </location>
</feature>
<organism evidence="2 3">
    <name type="scientific">Microbacterium thalli</name>
    <dbReference type="NCBI Taxonomy" id="3027921"/>
    <lineage>
        <taxon>Bacteria</taxon>
        <taxon>Bacillati</taxon>
        <taxon>Actinomycetota</taxon>
        <taxon>Actinomycetes</taxon>
        <taxon>Micrococcales</taxon>
        <taxon>Microbacteriaceae</taxon>
        <taxon>Microbacterium</taxon>
    </lineage>
</organism>
<comment type="caution">
    <text evidence="2">The sequence shown here is derived from an EMBL/GenBank/DDBJ whole genome shotgun (WGS) entry which is preliminary data.</text>
</comment>
<dbReference type="InterPro" id="IPR023833">
    <property type="entry name" value="Signal_pept_SipW-depend-type"/>
</dbReference>
<accession>A0ABT5SFM8</accession>